<feature type="transmembrane region" description="Helical" evidence="1">
    <location>
        <begin position="12"/>
        <end position="35"/>
    </location>
</feature>
<accession>A0A533Q9H1</accession>
<evidence type="ECO:0000313" key="3">
    <source>
        <dbReference type="Proteomes" id="UP000319783"/>
    </source>
</evidence>
<dbReference type="AlphaFoldDB" id="A0A533Q9H1"/>
<comment type="caution">
    <text evidence="2">The sequence shown here is derived from an EMBL/GenBank/DDBJ whole genome shotgun (WGS) entry which is preliminary data.</text>
</comment>
<keyword evidence="1" id="KW-0472">Membrane</keyword>
<evidence type="ECO:0000313" key="2">
    <source>
        <dbReference type="EMBL" id="TLD41336.1"/>
    </source>
</evidence>
<organism evidence="2 3">
    <name type="scientific">Candidatus Jettenia ecosi</name>
    <dbReference type="NCBI Taxonomy" id="2494326"/>
    <lineage>
        <taxon>Bacteria</taxon>
        <taxon>Pseudomonadati</taxon>
        <taxon>Planctomycetota</taxon>
        <taxon>Candidatus Brocadiia</taxon>
        <taxon>Candidatus Brocadiales</taxon>
        <taxon>Candidatus Brocadiaceae</taxon>
        <taxon>Candidatus Jettenia</taxon>
    </lineage>
</organism>
<dbReference type="Proteomes" id="UP000319783">
    <property type="component" value="Unassembled WGS sequence"/>
</dbReference>
<keyword evidence="1" id="KW-0812">Transmembrane</keyword>
<protein>
    <submittedName>
        <fullName evidence="2">Uncharacterized protein</fullName>
    </submittedName>
</protein>
<gene>
    <name evidence="2" type="ORF">JETT_2396</name>
</gene>
<proteinExistence type="predicted"/>
<feature type="transmembrane region" description="Helical" evidence="1">
    <location>
        <begin position="62"/>
        <end position="82"/>
    </location>
</feature>
<evidence type="ECO:0000256" key="1">
    <source>
        <dbReference type="SAM" id="Phobius"/>
    </source>
</evidence>
<sequence length="157" mass="17446">MRISSMAKLTLYTIGSIFSFLYAAITLSSYMYLWFRFGSTLKSDQPSQILTMINQRPVEWSIVWWTITIIPHAFIPLFLAVLKGLWKEESTLASLGFIAGIVALILGILSPLRCIAISGVLAKIFVSGSEMQRAAADVIYRVEEAYGKGMYCVFGAT</sequence>
<reference evidence="2 3" key="1">
    <citation type="submission" date="2019-04" db="EMBL/GenBank/DDBJ databases">
        <title>Genome of a novel bacterium Candidatus Jettenia ecosi reconstructed from metagenome of an anammox bioreactor.</title>
        <authorList>
            <person name="Mardanov A.V."/>
            <person name="Beletsky A.V."/>
            <person name="Ravin N.V."/>
            <person name="Botchkova E.A."/>
            <person name="Litti Y.V."/>
            <person name="Nozhevnikova A.N."/>
        </authorList>
    </citation>
    <scope>NUCLEOTIDE SEQUENCE [LARGE SCALE GENOMIC DNA]</scope>
    <source>
        <strain evidence="2">J2</strain>
    </source>
</reference>
<keyword evidence="1" id="KW-1133">Transmembrane helix</keyword>
<dbReference type="EMBL" id="SULG01000052">
    <property type="protein sequence ID" value="TLD41336.1"/>
    <property type="molecule type" value="Genomic_DNA"/>
</dbReference>
<feature type="transmembrane region" description="Helical" evidence="1">
    <location>
        <begin position="94"/>
        <end position="112"/>
    </location>
</feature>
<name>A0A533Q9H1_9BACT</name>